<evidence type="ECO:0000256" key="3">
    <source>
        <dbReference type="ARBA" id="ARBA00022448"/>
    </source>
</evidence>
<dbReference type="Gene3D" id="3.40.50.1980">
    <property type="entry name" value="Nitrogenase molybdenum iron protein domain"/>
    <property type="match status" value="2"/>
</dbReference>
<dbReference type="AlphaFoldDB" id="A0A845MK74"/>
<evidence type="ECO:0000256" key="4">
    <source>
        <dbReference type="ARBA" id="ARBA00022729"/>
    </source>
</evidence>
<evidence type="ECO:0000256" key="2">
    <source>
        <dbReference type="ARBA" id="ARBA00015915"/>
    </source>
</evidence>
<dbReference type="RefSeq" id="WP_161340599.1">
    <property type="nucleotide sequence ID" value="NZ_JBHSDG010000003.1"/>
</dbReference>
<dbReference type="PANTHER" id="PTHR42953">
    <property type="entry name" value="HIGH-AFFINITY ZINC UPTAKE SYSTEM PROTEIN ZNUA-RELATED"/>
    <property type="match status" value="1"/>
</dbReference>
<dbReference type="Proteomes" id="UP000445696">
    <property type="component" value="Unassembled WGS sequence"/>
</dbReference>
<evidence type="ECO:0000256" key="5">
    <source>
        <dbReference type="ARBA" id="ARBA00022906"/>
    </source>
</evidence>
<gene>
    <name evidence="7" type="ORF">GQF03_17540</name>
</gene>
<reference evidence="7 8" key="1">
    <citation type="journal article" date="2014" name="Int. J. Syst. Evol. Microbiol.">
        <title>Sneathiella chungangensis sp. nov., isolated from a marine sand, and emended description of the genus Sneathiella.</title>
        <authorList>
            <person name="Siamphan C."/>
            <person name="Kim H."/>
            <person name="Lee J.S."/>
            <person name="Kim W."/>
        </authorList>
    </citation>
    <scope>NUCLEOTIDE SEQUENCE [LARGE SCALE GENOMIC DNA]</scope>
    <source>
        <strain evidence="7 8">KCTC 32476</strain>
    </source>
</reference>
<keyword evidence="5" id="KW-0864">Zinc transport</keyword>
<proteinExistence type="inferred from homology"/>
<organism evidence="7 8">
    <name type="scientific">Sneathiella chungangensis</name>
    <dbReference type="NCBI Taxonomy" id="1418234"/>
    <lineage>
        <taxon>Bacteria</taxon>
        <taxon>Pseudomonadati</taxon>
        <taxon>Pseudomonadota</taxon>
        <taxon>Alphaproteobacteria</taxon>
        <taxon>Sneathiellales</taxon>
        <taxon>Sneathiellaceae</taxon>
        <taxon>Sneathiella</taxon>
    </lineage>
</organism>
<dbReference type="GO" id="GO:0006829">
    <property type="term" value="P:zinc ion transport"/>
    <property type="evidence" value="ECO:0007669"/>
    <property type="project" value="UniProtKB-KW"/>
</dbReference>
<dbReference type="InterPro" id="IPR006127">
    <property type="entry name" value="ZnuA-like"/>
</dbReference>
<protein>
    <recommendedName>
        <fullName evidence="2">High-affinity zinc uptake system protein ZnuA</fullName>
    </recommendedName>
</protein>
<dbReference type="Pfam" id="PF01297">
    <property type="entry name" value="ZnuA"/>
    <property type="match status" value="1"/>
</dbReference>
<dbReference type="InterPro" id="IPR050492">
    <property type="entry name" value="Bact_metal-bind_prot9"/>
</dbReference>
<keyword evidence="3" id="KW-0813">Transport</keyword>
<evidence type="ECO:0000313" key="8">
    <source>
        <dbReference type="Proteomes" id="UP000445696"/>
    </source>
</evidence>
<comment type="caution">
    <text evidence="7">The sequence shown here is derived from an EMBL/GenBank/DDBJ whole genome shotgun (WGS) entry which is preliminary data.</text>
</comment>
<feature type="chain" id="PRO_5032587987" description="High-affinity zinc uptake system protein ZnuA" evidence="6">
    <location>
        <begin position="22"/>
        <end position="312"/>
    </location>
</feature>
<dbReference type="OrthoDB" id="7346865at2"/>
<keyword evidence="5" id="KW-0862">Zinc</keyword>
<dbReference type="GO" id="GO:0046872">
    <property type="term" value="F:metal ion binding"/>
    <property type="evidence" value="ECO:0007669"/>
    <property type="project" value="InterPro"/>
</dbReference>
<keyword evidence="5" id="KW-0406">Ion transport</keyword>
<evidence type="ECO:0000256" key="1">
    <source>
        <dbReference type="ARBA" id="ARBA00011028"/>
    </source>
</evidence>
<feature type="signal peptide" evidence="6">
    <location>
        <begin position="1"/>
        <end position="21"/>
    </location>
</feature>
<name>A0A845MK74_9PROT</name>
<evidence type="ECO:0000313" key="7">
    <source>
        <dbReference type="EMBL" id="MZR24141.1"/>
    </source>
</evidence>
<keyword evidence="8" id="KW-1185">Reference proteome</keyword>
<dbReference type="EMBL" id="WTVA01000015">
    <property type="protein sequence ID" value="MZR24141.1"/>
    <property type="molecule type" value="Genomic_DNA"/>
</dbReference>
<comment type="similarity">
    <text evidence="1">Belongs to the bacterial solute-binding protein 9 family.</text>
</comment>
<dbReference type="SUPFAM" id="SSF53807">
    <property type="entry name" value="Helical backbone' metal receptor"/>
    <property type="match status" value="1"/>
</dbReference>
<evidence type="ECO:0000256" key="6">
    <source>
        <dbReference type="SAM" id="SignalP"/>
    </source>
</evidence>
<accession>A0A845MK74</accession>
<sequence length="312" mass="33818">MRIRFLSSLIAVFFLVTSAHAEAPGGVVVTVKPLHSLVQGVMGDTAEATLLVTGTASPHGFSLKPSQVGALQAATVVFYIDETMETFLKNALDSLPDTVRKLRLSQADGIVLLERRDSGAWEAEDHHGGHSHHAGEEHGDEAHNMHLWLDPRNAVKMVRAINETLAGIYPENAALYTANAARLIARLGALDEELAGRLAPVRNRPFVVLHDAYPYFEARYSLTAVGSLTLEPDSPASAKKLKEIRHKLEATGARCLFREPQFSDRLLRTAAEGLDVNIGTLDPLGGELEPGADLYFILMRTLAGNLADCLAD</sequence>
<keyword evidence="4 6" id="KW-0732">Signal</keyword>
<dbReference type="PANTHER" id="PTHR42953:SF3">
    <property type="entry name" value="HIGH-AFFINITY ZINC UPTAKE SYSTEM PROTEIN ZNUA"/>
    <property type="match status" value="1"/>
</dbReference>